<sequence>MVKTLSLKHANTFPSVRQLLILVLRSARAWQLVGDLGRAQQVLPVKVSLTVNCRCRCMSIIDCVHVKCKRLSKSDTRVVGRRHVDVTAAQLGANTEQSLLGEDFPGSMGFVHLLLFETICNSLLCRRTLLHGLTSRPEENRLR</sequence>
<keyword evidence="2" id="KW-1185">Reference proteome</keyword>
<evidence type="ECO:0000313" key="2">
    <source>
        <dbReference type="Proteomes" id="UP001519460"/>
    </source>
</evidence>
<proteinExistence type="predicted"/>
<dbReference type="Proteomes" id="UP001519460">
    <property type="component" value="Unassembled WGS sequence"/>
</dbReference>
<accession>A0ABD0JS57</accession>
<evidence type="ECO:0008006" key="3">
    <source>
        <dbReference type="Google" id="ProtNLM"/>
    </source>
</evidence>
<comment type="caution">
    <text evidence="1">The sequence shown here is derived from an EMBL/GenBank/DDBJ whole genome shotgun (WGS) entry which is preliminary data.</text>
</comment>
<evidence type="ECO:0000313" key="1">
    <source>
        <dbReference type="EMBL" id="KAK7477829.1"/>
    </source>
</evidence>
<organism evidence="1 2">
    <name type="scientific">Batillaria attramentaria</name>
    <dbReference type="NCBI Taxonomy" id="370345"/>
    <lineage>
        <taxon>Eukaryota</taxon>
        <taxon>Metazoa</taxon>
        <taxon>Spiralia</taxon>
        <taxon>Lophotrochozoa</taxon>
        <taxon>Mollusca</taxon>
        <taxon>Gastropoda</taxon>
        <taxon>Caenogastropoda</taxon>
        <taxon>Sorbeoconcha</taxon>
        <taxon>Cerithioidea</taxon>
        <taxon>Batillariidae</taxon>
        <taxon>Batillaria</taxon>
    </lineage>
</organism>
<gene>
    <name evidence="1" type="ORF">BaRGS_00030907</name>
</gene>
<dbReference type="AlphaFoldDB" id="A0ABD0JS57"/>
<reference evidence="1 2" key="1">
    <citation type="journal article" date="2023" name="Sci. Data">
        <title>Genome assembly of the Korean intertidal mud-creeper Batillaria attramentaria.</title>
        <authorList>
            <person name="Patra A.K."/>
            <person name="Ho P.T."/>
            <person name="Jun S."/>
            <person name="Lee S.J."/>
            <person name="Kim Y."/>
            <person name="Won Y.J."/>
        </authorList>
    </citation>
    <scope>NUCLEOTIDE SEQUENCE [LARGE SCALE GENOMIC DNA]</scope>
    <source>
        <strain evidence="1">Wonlab-2016</strain>
    </source>
</reference>
<dbReference type="EMBL" id="JACVVK020000340">
    <property type="protein sequence ID" value="KAK7477829.1"/>
    <property type="molecule type" value="Genomic_DNA"/>
</dbReference>
<protein>
    <recommendedName>
        <fullName evidence="3">Secreted protein</fullName>
    </recommendedName>
</protein>
<name>A0ABD0JS57_9CAEN</name>